<dbReference type="eggNOG" id="COG4278">
    <property type="taxonomic scope" value="Bacteria"/>
</dbReference>
<sequence length="155" mass="16728">MTTLAPPPTETPPTARHGRDILDPDLFARLTARLGADHPDVADNAERIIDQTSAFLATCAANPDARFSPSAAVDLGWHTFLLFTWDYAVFCREQAGRFLHHVPDEPGEAPAGVADRGATVAAIRQAGYEVHADLWFAAGQCSQCYQGCHDDPKGV</sequence>
<protein>
    <submittedName>
        <fullName evidence="2">Uncharacterized protein</fullName>
    </submittedName>
</protein>
<dbReference type="OrthoDB" id="5328543at2"/>
<accession>E3J701</accession>
<feature type="compositionally biased region" description="Pro residues" evidence="1">
    <location>
        <begin position="1"/>
        <end position="11"/>
    </location>
</feature>
<dbReference type="STRING" id="298654.FraEuI1c_5233"/>
<keyword evidence="3" id="KW-1185">Reference proteome</keyword>
<dbReference type="KEGG" id="fri:FraEuI1c_5233"/>
<proteinExistence type="predicted"/>
<organism evidence="2 3">
    <name type="scientific">Pseudofrankia inefficax (strain DSM 45817 / CECT 9037 / DDB 130130 / EuI1c)</name>
    <name type="common">Frankia inefficax</name>
    <dbReference type="NCBI Taxonomy" id="298654"/>
    <lineage>
        <taxon>Bacteria</taxon>
        <taxon>Bacillati</taxon>
        <taxon>Actinomycetota</taxon>
        <taxon>Actinomycetes</taxon>
        <taxon>Frankiales</taxon>
        <taxon>Frankiaceae</taxon>
        <taxon>Pseudofrankia</taxon>
    </lineage>
</organism>
<feature type="region of interest" description="Disordered" evidence="1">
    <location>
        <begin position="1"/>
        <end position="20"/>
    </location>
</feature>
<name>E3J701_PSEI1</name>
<reference evidence="2 3" key="1">
    <citation type="submission" date="2010-10" db="EMBL/GenBank/DDBJ databases">
        <title>Complete sequence of Frankia sp. EuI1c.</title>
        <authorList>
            <consortium name="US DOE Joint Genome Institute"/>
            <person name="Lucas S."/>
            <person name="Copeland A."/>
            <person name="Lapidus A."/>
            <person name="Cheng J.-F."/>
            <person name="Bruce D."/>
            <person name="Goodwin L."/>
            <person name="Pitluck S."/>
            <person name="Chertkov O."/>
            <person name="Detter J.C."/>
            <person name="Han C."/>
            <person name="Tapia R."/>
            <person name="Land M."/>
            <person name="Hauser L."/>
            <person name="Jeffries C."/>
            <person name="Kyrpides N."/>
            <person name="Ivanova N."/>
            <person name="Mikhailova N."/>
            <person name="Beauchemin N."/>
            <person name="Sen A."/>
            <person name="Sur S.A."/>
            <person name="Gtari M."/>
            <person name="Wall L."/>
            <person name="Tisa L."/>
            <person name="Woyke T."/>
        </authorList>
    </citation>
    <scope>NUCLEOTIDE SEQUENCE [LARGE SCALE GENOMIC DNA]</scope>
    <source>
        <strain evidence="3">DSM 45817 / CECT 9037 / EuI1c</strain>
    </source>
</reference>
<dbReference type="InParanoid" id="E3J701"/>
<evidence type="ECO:0000313" key="2">
    <source>
        <dbReference type="EMBL" id="ADP83221.1"/>
    </source>
</evidence>
<dbReference type="EMBL" id="CP002299">
    <property type="protein sequence ID" value="ADP83221.1"/>
    <property type="molecule type" value="Genomic_DNA"/>
</dbReference>
<gene>
    <name evidence="2" type="ordered locus">FraEuI1c_5233</name>
</gene>
<evidence type="ECO:0000313" key="3">
    <source>
        <dbReference type="Proteomes" id="UP000002484"/>
    </source>
</evidence>
<dbReference type="HOGENOM" id="CLU_107607_3_0_11"/>
<dbReference type="Proteomes" id="UP000002484">
    <property type="component" value="Chromosome"/>
</dbReference>
<dbReference type="AlphaFoldDB" id="E3J701"/>
<dbReference type="RefSeq" id="WP_013426339.1">
    <property type="nucleotide sequence ID" value="NC_014666.1"/>
</dbReference>
<evidence type="ECO:0000256" key="1">
    <source>
        <dbReference type="SAM" id="MobiDB-lite"/>
    </source>
</evidence>